<comment type="caution">
    <text evidence="1">The sequence shown here is derived from an EMBL/GenBank/DDBJ whole genome shotgun (WGS) entry which is preliminary data.</text>
</comment>
<protein>
    <submittedName>
        <fullName evidence="1">Uncharacterized protein</fullName>
    </submittedName>
</protein>
<dbReference type="Proteomes" id="UP001138540">
    <property type="component" value="Unassembled WGS sequence"/>
</dbReference>
<accession>A0ABR6NG32</accession>
<name>A0ABR6NG32_9SPHN</name>
<gene>
    <name evidence="1" type="ORF">HNP60_001571</name>
</gene>
<evidence type="ECO:0000313" key="2">
    <source>
        <dbReference type="Proteomes" id="UP001138540"/>
    </source>
</evidence>
<reference evidence="1 2" key="1">
    <citation type="submission" date="2020-08" db="EMBL/GenBank/DDBJ databases">
        <title>Exploring microbial biodiversity for novel pathways involved in the catabolism of aromatic compounds derived from lignin.</title>
        <authorList>
            <person name="Elkins J."/>
        </authorList>
    </citation>
    <scope>NUCLEOTIDE SEQUENCE [LARGE SCALE GENOMIC DNA]</scope>
    <source>
        <strain evidence="1 2">B1D3A</strain>
    </source>
</reference>
<dbReference type="EMBL" id="JACHKA010000001">
    <property type="protein sequence ID" value="MBB5985597.1"/>
    <property type="molecule type" value="Genomic_DNA"/>
</dbReference>
<proteinExistence type="predicted"/>
<dbReference type="RefSeq" id="WP_184152175.1">
    <property type="nucleotide sequence ID" value="NZ_JACHKA010000001.1"/>
</dbReference>
<sequence length="77" mass="8267">MFYAFGSLLFMAALVMAPTLMAREFARSWRQALAALRTLNMDGWSGEHDGKGAQVACTPLAPVSLQAAPVRARQVAA</sequence>
<keyword evidence="2" id="KW-1185">Reference proteome</keyword>
<organism evidence="1 2">
    <name type="scientific">Sphingobium lignivorans</name>
    <dbReference type="NCBI Taxonomy" id="2735886"/>
    <lineage>
        <taxon>Bacteria</taxon>
        <taxon>Pseudomonadati</taxon>
        <taxon>Pseudomonadota</taxon>
        <taxon>Alphaproteobacteria</taxon>
        <taxon>Sphingomonadales</taxon>
        <taxon>Sphingomonadaceae</taxon>
        <taxon>Sphingobium</taxon>
    </lineage>
</organism>
<evidence type="ECO:0000313" key="1">
    <source>
        <dbReference type="EMBL" id="MBB5985597.1"/>
    </source>
</evidence>